<comment type="caution">
    <text evidence="6">The sequence shown here is derived from an EMBL/GenBank/DDBJ whole genome shotgun (WGS) entry which is preliminary data.</text>
</comment>
<sequence>MTDREAGPAGLHLALEADGDGAHPAAWRHSGRPPGAVLTPGAVRDVVLAAEDAGFALVTFADSPLPPGAGPGAAGRLEAGTRASYAAPLTERTGLAPTLHLTTTEPFHLATQLASLDHASHGRAGWVVGAAADEAALAGVGRTALSAAELVRETADVIDTARALWDSWEDDAVIKDVATGRFLDARRVHHIDFEGESFTVKGPLITPRPPQGQIVVLAPDTLDADARADVVLVARPDPASVAARAATAREAGAPLVFAEVEVLLDAAVPAADRLAELNGAAEWPGSGRLRHVGSPDSLLDLLRELAESVDGVRLHPAVLAVDLPVLAERVLPKQAGARRRAPRAGSTLREVLGLPRPVSRFAAPAATSA</sequence>
<keyword evidence="3" id="KW-0560">Oxidoreductase</keyword>
<dbReference type="Pfam" id="PF00296">
    <property type="entry name" value="Bac_luciferase"/>
    <property type="match status" value="1"/>
</dbReference>
<dbReference type="RefSeq" id="WP_033302616.1">
    <property type="nucleotide sequence ID" value="NZ_JBHSJE010000003.1"/>
</dbReference>
<dbReference type="Proteomes" id="UP001595908">
    <property type="component" value="Unassembled WGS sequence"/>
</dbReference>
<feature type="domain" description="Luciferase-like" evidence="5">
    <location>
        <begin position="27"/>
        <end position="275"/>
    </location>
</feature>
<dbReference type="InterPro" id="IPR051260">
    <property type="entry name" value="Diverse_substr_monoxygenases"/>
</dbReference>
<dbReference type="PANTHER" id="PTHR30011">
    <property type="entry name" value="ALKANESULFONATE MONOOXYGENASE-RELATED"/>
    <property type="match status" value="1"/>
</dbReference>
<reference evidence="7" key="1">
    <citation type="journal article" date="2019" name="Int. J. Syst. Evol. Microbiol.">
        <title>The Global Catalogue of Microorganisms (GCM) 10K type strain sequencing project: providing services to taxonomists for standard genome sequencing and annotation.</title>
        <authorList>
            <consortium name="The Broad Institute Genomics Platform"/>
            <consortium name="The Broad Institute Genome Sequencing Center for Infectious Disease"/>
            <person name="Wu L."/>
            <person name="Ma J."/>
        </authorList>
    </citation>
    <scope>NUCLEOTIDE SEQUENCE [LARGE SCALE GENOMIC DNA]</scope>
    <source>
        <strain evidence="7">ICMP 257</strain>
    </source>
</reference>
<keyword evidence="7" id="KW-1185">Reference proteome</keyword>
<organism evidence="6 7">
    <name type="scientific">Streptomyces atroolivaceus</name>
    <dbReference type="NCBI Taxonomy" id="66869"/>
    <lineage>
        <taxon>Bacteria</taxon>
        <taxon>Bacillati</taxon>
        <taxon>Actinomycetota</taxon>
        <taxon>Actinomycetes</taxon>
        <taxon>Kitasatosporales</taxon>
        <taxon>Streptomycetaceae</taxon>
        <taxon>Streptomyces</taxon>
    </lineage>
</organism>
<dbReference type="SUPFAM" id="SSF51679">
    <property type="entry name" value="Bacterial luciferase-like"/>
    <property type="match status" value="1"/>
</dbReference>
<evidence type="ECO:0000256" key="4">
    <source>
        <dbReference type="ARBA" id="ARBA00023033"/>
    </source>
</evidence>
<keyword evidence="2" id="KW-0288">FMN</keyword>
<evidence type="ECO:0000256" key="2">
    <source>
        <dbReference type="ARBA" id="ARBA00022643"/>
    </source>
</evidence>
<keyword evidence="4" id="KW-0503">Monooxygenase</keyword>
<dbReference type="EMBL" id="JBHSJE010000003">
    <property type="protein sequence ID" value="MFC4979508.1"/>
    <property type="molecule type" value="Genomic_DNA"/>
</dbReference>
<evidence type="ECO:0000256" key="3">
    <source>
        <dbReference type="ARBA" id="ARBA00023002"/>
    </source>
</evidence>
<evidence type="ECO:0000313" key="6">
    <source>
        <dbReference type="EMBL" id="MFC4979508.1"/>
    </source>
</evidence>
<name>A0ABV9V8E2_STRAZ</name>
<dbReference type="GeneID" id="31234981"/>
<proteinExistence type="predicted"/>
<gene>
    <name evidence="6" type="ORF">ACFPL4_14220</name>
</gene>
<protein>
    <submittedName>
        <fullName evidence="6">LLM class flavin-dependent oxidoreductase</fullName>
    </submittedName>
</protein>
<dbReference type="Gene3D" id="3.20.20.30">
    <property type="entry name" value="Luciferase-like domain"/>
    <property type="match status" value="1"/>
</dbReference>
<dbReference type="InterPro" id="IPR011251">
    <property type="entry name" value="Luciferase-like_dom"/>
</dbReference>
<dbReference type="InterPro" id="IPR036661">
    <property type="entry name" value="Luciferase-like_sf"/>
</dbReference>
<dbReference type="PANTHER" id="PTHR30011:SF16">
    <property type="entry name" value="C2H2 FINGER DOMAIN TRANSCRIPTION FACTOR (EUROFUNG)-RELATED"/>
    <property type="match status" value="1"/>
</dbReference>
<evidence type="ECO:0000259" key="5">
    <source>
        <dbReference type="Pfam" id="PF00296"/>
    </source>
</evidence>
<evidence type="ECO:0000256" key="1">
    <source>
        <dbReference type="ARBA" id="ARBA00022630"/>
    </source>
</evidence>
<keyword evidence="1" id="KW-0285">Flavoprotein</keyword>
<accession>A0ABV9V8E2</accession>
<evidence type="ECO:0000313" key="7">
    <source>
        <dbReference type="Proteomes" id="UP001595908"/>
    </source>
</evidence>